<keyword evidence="9" id="KW-0443">Lipid metabolism</keyword>
<comment type="subunit">
    <text evidence="13">Interacts with PEX5, probably required to target it into peroxisomes.</text>
</comment>
<accession>A0A419AAS3</accession>
<dbReference type="FunFam" id="3.40.50.720:FF:000084">
    <property type="entry name" value="Short-chain dehydrogenase reductase"/>
    <property type="match status" value="1"/>
</dbReference>
<evidence type="ECO:0000313" key="23">
    <source>
        <dbReference type="Proteomes" id="UP000283587"/>
    </source>
</evidence>
<dbReference type="AlphaFoldDB" id="A0A419AAS3"/>
<evidence type="ECO:0000256" key="17">
    <source>
        <dbReference type="ARBA" id="ARBA00048686"/>
    </source>
</evidence>
<dbReference type="EMBL" id="QZEW01000011">
    <property type="protein sequence ID" value="RJL20229.1"/>
    <property type="molecule type" value="Genomic_DNA"/>
</dbReference>
<dbReference type="InterPro" id="IPR002347">
    <property type="entry name" value="SDR_fam"/>
</dbReference>
<dbReference type="EC" id="1.3.1.38" evidence="14"/>
<dbReference type="SUPFAM" id="SSF51735">
    <property type="entry name" value="NAD(P)-binding Rossmann-fold domains"/>
    <property type="match status" value="1"/>
</dbReference>
<comment type="similarity">
    <text evidence="3">Belongs to the short-chain dehydrogenases/reductases (SDR) family.</text>
</comment>
<evidence type="ECO:0000256" key="9">
    <source>
        <dbReference type="ARBA" id="ARBA00023098"/>
    </source>
</evidence>
<name>A0A419AAS3_9RHOB</name>
<dbReference type="GO" id="GO:0006633">
    <property type="term" value="P:fatty acid biosynthetic process"/>
    <property type="evidence" value="ECO:0007669"/>
    <property type="project" value="UniProtKB-KW"/>
</dbReference>
<evidence type="ECO:0000256" key="4">
    <source>
        <dbReference type="ARBA" id="ARBA00022516"/>
    </source>
</evidence>
<evidence type="ECO:0000256" key="6">
    <source>
        <dbReference type="ARBA" id="ARBA00022832"/>
    </source>
</evidence>
<evidence type="ECO:0000313" key="22">
    <source>
        <dbReference type="EMBL" id="RJL20229.1"/>
    </source>
</evidence>
<evidence type="ECO:0000256" key="14">
    <source>
        <dbReference type="ARBA" id="ARBA00038849"/>
    </source>
</evidence>
<dbReference type="PRINTS" id="PR00081">
    <property type="entry name" value="GDHRDH"/>
</dbReference>
<comment type="function">
    <text evidence="12">Participates in chain elongation of fatty acids. Catalyzes the reduction of trans-2-enoyl-CoAs of varying chain lengths from 6:1 to 16:1, having maximum activity with 10:1 CoA. Has no 2,4-dienoyl-CoA reductase activity.</text>
</comment>
<comment type="catalytic activity">
    <reaction evidence="20">
        <text>(2E)-decenoyl-CoA + NADPH + H(+) = decanoyl-CoA + NADP(+)</text>
        <dbReference type="Rhea" id="RHEA:44960"/>
        <dbReference type="ChEBI" id="CHEBI:15378"/>
        <dbReference type="ChEBI" id="CHEBI:57783"/>
        <dbReference type="ChEBI" id="CHEBI:58349"/>
        <dbReference type="ChEBI" id="CHEBI:61406"/>
        <dbReference type="ChEBI" id="CHEBI:61430"/>
    </reaction>
    <physiologicalReaction direction="left-to-right" evidence="20">
        <dbReference type="Rhea" id="RHEA:44961"/>
    </physiologicalReaction>
</comment>
<dbReference type="Pfam" id="PF13561">
    <property type="entry name" value="adh_short_C2"/>
    <property type="match status" value="1"/>
</dbReference>
<keyword evidence="10" id="KW-0576">Peroxisome</keyword>
<evidence type="ECO:0000256" key="2">
    <source>
        <dbReference type="ARBA" id="ARBA00005189"/>
    </source>
</evidence>
<keyword evidence="5" id="KW-0597">Phosphoprotein</keyword>
<dbReference type="InterPro" id="IPR036291">
    <property type="entry name" value="NAD(P)-bd_dom_sf"/>
</dbReference>
<sequence length="296" mass="32294">MNDMAQPSAGNPHGFQWFLTDKELASRPTIYAPDLFAGKRFLITGGGTGMGRAMTFLLARLGAKVMIAGRREEMLADAQDAVKRLTGQHVDYCSMSIRDPDQVDVLLERVFGEWGGLDTLVNNAGGQFPQDAIDFSRKGWNSVIDLNLNGTWWMMQGAAQRWRDRNEAGNVISIVAHVGRGMPQAAHTCAARAGVIYLSRTVATEWAPLNIRVNCIAPGAIASEGLSKYPEHATARFRNVNPQRRMGNGWDIAEGVAYLSSDAGNFITGEVLTIDGGMQMWGTVWPAGVPEHFNVV</sequence>
<dbReference type="Proteomes" id="UP000283587">
    <property type="component" value="Unassembled WGS sequence"/>
</dbReference>
<evidence type="ECO:0000256" key="13">
    <source>
        <dbReference type="ARBA" id="ARBA00038622"/>
    </source>
</evidence>
<evidence type="ECO:0000256" key="10">
    <source>
        <dbReference type="ARBA" id="ARBA00023140"/>
    </source>
</evidence>
<dbReference type="GO" id="GO:0019166">
    <property type="term" value="F:trans-2-enoyl-CoA reductase (NADPH) activity"/>
    <property type="evidence" value="ECO:0007669"/>
    <property type="project" value="UniProtKB-EC"/>
</dbReference>
<comment type="catalytic activity">
    <reaction evidence="18">
        <text>(2E)-hexenoyl-CoA + NADPH + H(+) = hexanoyl-CoA + NADP(+)</text>
        <dbReference type="Rhea" id="RHEA:44956"/>
        <dbReference type="ChEBI" id="CHEBI:15378"/>
        <dbReference type="ChEBI" id="CHEBI:57783"/>
        <dbReference type="ChEBI" id="CHEBI:58349"/>
        <dbReference type="ChEBI" id="CHEBI:62077"/>
        <dbReference type="ChEBI" id="CHEBI:62620"/>
    </reaction>
    <physiologicalReaction direction="left-to-right" evidence="18">
        <dbReference type="Rhea" id="RHEA:44957"/>
    </physiologicalReaction>
</comment>
<dbReference type="PANTHER" id="PTHR24317">
    <property type="entry name" value="PEROXISOMAL TRANS-2-ENOYL-COA REDUCTASE"/>
    <property type="match status" value="1"/>
</dbReference>
<comment type="catalytic activity">
    <reaction evidence="16">
        <text>(2E)-dodecenoyl-CoA + NADPH + H(+) = dodecanoyl-CoA + NADP(+)</text>
        <dbReference type="Rhea" id="RHEA:44964"/>
        <dbReference type="ChEBI" id="CHEBI:15378"/>
        <dbReference type="ChEBI" id="CHEBI:57330"/>
        <dbReference type="ChEBI" id="CHEBI:57375"/>
        <dbReference type="ChEBI" id="CHEBI:57783"/>
        <dbReference type="ChEBI" id="CHEBI:58349"/>
    </reaction>
    <physiologicalReaction direction="left-to-right" evidence="16">
        <dbReference type="Rhea" id="RHEA:44965"/>
    </physiologicalReaction>
</comment>
<dbReference type="OrthoDB" id="9797020at2"/>
<dbReference type="Gene3D" id="3.40.50.720">
    <property type="entry name" value="NAD(P)-binding Rossmann-like Domain"/>
    <property type="match status" value="1"/>
</dbReference>
<evidence type="ECO:0000256" key="12">
    <source>
        <dbReference type="ARBA" id="ARBA00037124"/>
    </source>
</evidence>
<proteinExistence type="inferred from homology"/>
<comment type="catalytic activity">
    <reaction evidence="17">
        <text>(2E)-tetradecenoyl-CoA + NADPH + H(+) = tetradecanoyl-CoA + NADP(+)</text>
        <dbReference type="Rhea" id="RHEA:44968"/>
        <dbReference type="ChEBI" id="CHEBI:15378"/>
        <dbReference type="ChEBI" id="CHEBI:57385"/>
        <dbReference type="ChEBI" id="CHEBI:57783"/>
        <dbReference type="ChEBI" id="CHEBI:58349"/>
        <dbReference type="ChEBI" id="CHEBI:61405"/>
    </reaction>
    <physiologicalReaction direction="left-to-right" evidence="17">
        <dbReference type="Rhea" id="RHEA:44969"/>
    </physiologicalReaction>
</comment>
<evidence type="ECO:0000256" key="21">
    <source>
        <dbReference type="ARBA" id="ARBA00049559"/>
    </source>
</evidence>
<keyword evidence="7" id="KW-0521">NADP</keyword>
<evidence type="ECO:0000256" key="3">
    <source>
        <dbReference type="ARBA" id="ARBA00006484"/>
    </source>
</evidence>
<evidence type="ECO:0000256" key="5">
    <source>
        <dbReference type="ARBA" id="ARBA00022553"/>
    </source>
</evidence>
<evidence type="ECO:0000256" key="18">
    <source>
        <dbReference type="ARBA" id="ARBA00049108"/>
    </source>
</evidence>
<gene>
    <name evidence="22" type="ORF">D3P05_03505</name>
</gene>
<comment type="subcellular location">
    <subcellularLocation>
        <location evidence="1">Peroxisome</location>
    </subcellularLocation>
</comment>
<comment type="catalytic activity">
    <reaction evidence="21">
        <text>(2E)-octenoyl-CoA + NADPH + H(+) = octanoyl-CoA + NADP(+)</text>
        <dbReference type="Rhea" id="RHEA:44952"/>
        <dbReference type="ChEBI" id="CHEBI:15378"/>
        <dbReference type="ChEBI" id="CHEBI:57386"/>
        <dbReference type="ChEBI" id="CHEBI:57783"/>
        <dbReference type="ChEBI" id="CHEBI:58349"/>
        <dbReference type="ChEBI" id="CHEBI:62242"/>
    </reaction>
    <physiologicalReaction direction="left-to-right" evidence="21">
        <dbReference type="Rhea" id="RHEA:44953"/>
    </physiologicalReaction>
</comment>
<reference evidence="23" key="1">
    <citation type="submission" date="2018-09" db="EMBL/GenBank/DDBJ databases">
        <title>Paracoccus onubensis nov. sp. a moderate halophilic bacterium isolated from Gruta de las Maravillas (Aracena, Spain).</title>
        <authorList>
            <person name="Jurado V."/>
            <person name="Gutierrez-Patricio S."/>
            <person name="Gonzalez-Pimentel J.L."/>
            <person name="Miller A.Z."/>
            <person name="Laiz L."/>
            <person name="Saiz-Jimenez C."/>
        </authorList>
    </citation>
    <scope>NUCLEOTIDE SEQUENCE [LARGE SCALE GENOMIC DNA]</scope>
    <source>
        <strain evidence="23">DSM 26381</strain>
    </source>
</reference>
<comment type="pathway">
    <text evidence="2">Lipid metabolism.</text>
</comment>
<evidence type="ECO:0000256" key="19">
    <source>
        <dbReference type="ARBA" id="ARBA00049251"/>
    </source>
</evidence>
<keyword evidence="23" id="KW-1185">Reference proteome</keyword>
<keyword evidence="4" id="KW-0444">Lipid biosynthesis</keyword>
<dbReference type="PANTHER" id="PTHR24317:SF7">
    <property type="entry name" value="PEROXISOMAL TRANS-2-ENOYL-COA REDUCTASE"/>
    <property type="match status" value="1"/>
</dbReference>
<evidence type="ECO:0000256" key="7">
    <source>
        <dbReference type="ARBA" id="ARBA00022857"/>
    </source>
</evidence>
<keyword evidence="6" id="KW-0276">Fatty acid metabolism</keyword>
<organism evidence="22 23">
    <name type="scientific">Paracoccus siganidrum</name>
    <dbReference type="NCBI Taxonomy" id="1276757"/>
    <lineage>
        <taxon>Bacteria</taxon>
        <taxon>Pseudomonadati</taxon>
        <taxon>Pseudomonadota</taxon>
        <taxon>Alphaproteobacteria</taxon>
        <taxon>Rhodobacterales</taxon>
        <taxon>Paracoccaceae</taxon>
        <taxon>Paracoccus</taxon>
    </lineage>
</organism>
<evidence type="ECO:0000256" key="16">
    <source>
        <dbReference type="ARBA" id="ARBA00047570"/>
    </source>
</evidence>
<comment type="caution">
    <text evidence="22">The sequence shown here is derived from an EMBL/GenBank/DDBJ whole genome shotgun (WGS) entry which is preliminary data.</text>
</comment>
<comment type="catalytic activity">
    <reaction evidence="19">
        <text>a (2E)-enoyl-CoA + NADPH + H(+) = a 2,3-saturated acyl-CoA + NADP(+)</text>
        <dbReference type="Rhea" id="RHEA:33763"/>
        <dbReference type="ChEBI" id="CHEBI:15378"/>
        <dbReference type="ChEBI" id="CHEBI:57783"/>
        <dbReference type="ChEBI" id="CHEBI:58349"/>
        <dbReference type="ChEBI" id="CHEBI:58856"/>
        <dbReference type="ChEBI" id="CHEBI:65111"/>
        <dbReference type="EC" id="1.3.1.38"/>
    </reaction>
    <physiologicalReaction direction="left-to-right" evidence="19">
        <dbReference type="Rhea" id="RHEA:33764"/>
    </physiologicalReaction>
</comment>
<protein>
    <recommendedName>
        <fullName evidence="15">Peroxisomal trans-2-enoyl-CoA reductase</fullName>
        <ecNumber evidence="14">1.3.1.38</ecNumber>
    </recommendedName>
</protein>
<keyword evidence="11" id="KW-0275">Fatty acid biosynthesis</keyword>
<evidence type="ECO:0000256" key="20">
    <source>
        <dbReference type="ARBA" id="ARBA00049386"/>
    </source>
</evidence>
<dbReference type="InterPro" id="IPR052388">
    <property type="entry name" value="Peroxisomal_t2-enoyl-CoA_red"/>
</dbReference>
<evidence type="ECO:0000256" key="15">
    <source>
        <dbReference type="ARBA" id="ARBA00041063"/>
    </source>
</evidence>
<keyword evidence="8" id="KW-0560">Oxidoreductase</keyword>
<evidence type="ECO:0000256" key="1">
    <source>
        <dbReference type="ARBA" id="ARBA00004275"/>
    </source>
</evidence>
<evidence type="ECO:0000256" key="11">
    <source>
        <dbReference type="ARBA" id="ARBA00023160"/>
    </source>
</evidence>
<evidence type="ECO:0000256" key="8">
    <source>
        <dbReference type="ARBA" id="ARBA00023002"/>
    </source>
</evidence>